<evidence type="ECO:0000313" key="1">
    <source>
        <dbReference type="EMBL" id="MBD1372883.1"/>
    </source>
</evidence>
<organism evidence="1 2">
    <name type="scientific">Polycladospora coralii</name>
    <dbReference type="NCBI Taxonomy" id="2771432"/>
    <lineage>
        <taxon>Bacteria</taxon>
        <taxon>Bacillati</taxon>
        <taxon>Bacillota</taxon>
        <taxon>Bacilli</taxon>
        <taxon>Bacillales</taxon>
        <taxon>Thermoactinomycetaceae</taxon>
        <taxon>Polycladospora</taxon>
    </lineage>
</organism>
<dbReference type="Proteomes" id="UP000661691">
    <property type="component" value="Unassembled WGS sequence"/>
</dbReference>
<dbReference type="RefSeq" id="WP_191142204.1">
    <property type="nucleotide sequence ID" value="NZ_JACXAH010000014.1"/>
</dbReference>
<dbReference type="AlphaFoldDB" id="A0A926RUE8"/>
<proteinExistence type="predicted"/>
<reference evidence="1" key="1">
    <citation type="submission" date="2020-09" db="EMBL/GenBank/DDBJ databases">
        <title>A novel bacterium of genus Hazenella, isolated from South China Sea.</title>
        <authorList>
            <person name="Huang H."/>
            <person name="Mo K."/>
            <person name="Hu Y."/>
        </authorList>
    </citation>
    <scope>NUCLEOTIDE SEQUENCE</scope>
    <source>
        <strain evidence="1">IB182357</strain>
    </source>
</reference>
<dbReference type="EMBL" id="JACXAH010000014">
    <property type="protein sequence ID" value="MBD1372883.1"/>
    <property type="molecule type" value="Genomic_DNA"/>
</dbReference>
<accession>A0A926RUE8</accession>
<name>A0A926RUE8_9BACL</name>
<evidence type="ECO:0000313" key="2">
    <source>
        <dbReference type="Proteomes" id="UP000661691"/>
    </source>
</evidence>
<keyword evidence="2" id="KW-1185">Reference proteome</keyword>
<sequence length="136" mass="16410">MKVKCIKNKRYMFPRELVMQGNTLTTIFKGLCIDGVYNVYGMCLSGGEIKYLLHDKYAYAMWYYADLFEVIDHRLPSDWYHTFLGYRENSVSNVWGYKELIMHTNHFDDLVDLKEEALEIFHLRKKQMDHMYNRED</sequence>
<gene>
    <name evidence="1" type="ORF">IC620_11000</name>
</gene>
<protein>
    <submittedName>
        <fullName evidence="1">Phosphoribosylaminoimidazole synthetase</fullName>
    </submittedName>
</protein>
<comment type="caution">
    <text evidence="1">The sequence shown here is derived from an EMBL/GenBank/DDBJ whole genome shotgun (WGS) entry which is preliminary data.</text>
</comment>